<protein>
    <recommendedName>
        <fullName evidence="3 11">DNA-directed RNA polymerase subunit alpha</fullName>
        <shortName evidence="11">RNAP subunit alpha</shortName>
        <ecNumber evidence="2 11">2.7.7.6</ecNumber>
    </recommendedName>
    <alternativeName>
        <fullName evidence="9 11">RNA polymerase subunit alpha</fullName>
    </alternativeName>
    <alternativeName>
        <fullName evidence="8 11">Transcriptase subunit alpha</fullName>
    </alternativeName>
</protein>
<dbReference type="Pfam" id="PF03118">
    <property type="entry name" value="RNA_pol_A_CTD"/>
    <property type="match status" value="1"/>
</dbReference>
<comment type="function">
    <text evidence="11">DNA-dependent RNA polymerase catalyzes the transcription of DNA into RNA using the four ribonucleoside triphosphates as substrates.</text>
</comment>
<dbReference type="InterPro" id="IPR011262">
    <property type="entry name" value="DNA-dir_RNA_pol_insert"/>
</dbReference>
<evidence type="ECO:0000256" key="6">
    <source>
        <dbReference type="ARBA" id="ARBA00022695"/>
    </source>
</evidence>
<keyword evidence="4 11" id="KW-0240">DNA-directed RNA polymerase</keyword>
<dbReference type="GO" id="GO:0003899">
    <property type="term" value="F:DNA-directed RNA polymerase activity"/>
    <property type="evidence" value="ECO:0007669"/>
    <property type="project" value="UniProtKB-UniRule"/>
</dbReference>
<dbReference type="SUPFAM" id="SSF47789">
    <property type="entry name" value="C-terminal domain of RNA polymerase alpha subunit"/>
    <property type="match status" value="1"/>
</dbReference>
<dbReference type="GO" id="GO:0046983">
    <property type="term" value="F:protein dimerization activity"/>
    <property type="evidence" value="ECO:0007669"/>
    <property type="project" value="InterPro"/>
</dbReference>
<dbReference type="InterPro" id="IPR036603">
    <property type="entry name" value="RBP11-like"/>
</dbReference>
<dbReference type="GO" id="GO:0006351">
    <property type="term" value="P:DNA-templated transcription"/>
    <property type="evidence" value="ECO:0007669"/>
    <property type="project" value="UniProtKB-UniRule"/>
</dbReference>
<gene>
    <name evidence="11" type="primary">rpoA</name>
    <name evidence="14" type="ORF">HCUR_00798</name>
</gene>
<name>A0A2S5R918_9PROT</name>
<comment type="caution">
    <text evidence="14">The sequence shown here is derived from an EMBL/GenBank/DDBJ whole genome shotgun (WGS) entry which is preliminary data.</text>
</comment>
<feature type="region of interest" description="Disordered" evidence="12">
    <location>
        <begin position="326"/>
        <end position="349"/>
    </location>
</feature>
<evidence type="ECO:0000313" key="14">
    <source>
        <dbReference type="EMBL" id="PPE03783.1"/>
    </source>
</evidence>
<feature type="region of interest" description="Alpha N-terminal domain (alpha-NTD)" evidence="11">
    <location>
        <begin position="1"/>
        <end position="240"/>
    </location>
</feature>
<dbReference type="Gene3D" id="1.10.150.20">
    <property type="entry name" value="5' to 3' exonuclease, C-terminal subdomain"/>
    <property type="match status" value="1"/>
</dbReference>
<evidence type="ECO:0000256" key="3">
    <source>
        <dbReference type="ARBA" id="ARBA00015972"/>
    </source>
</evidence>
<keyword evidence="5 11" id="KW-0808">Transferase</keyword>
<proteinExistence type="inferred from homology"/>
<dbReference type="GO" id="GO:0003677">
    <property type="term" value="F:DNA binding"/>
    <property type="evidence" value="ECO:0007669"/>
    <property type="project" value="UniProtKB-UniRule"/>
</dbReference>
<dbReference type="AlphaFoldDB" id="A0A2S5R918"/>
<reference evidence="14 15" key="1">
    <citation type="submission" date="2017-11" db="EMBL/GenBank/DDBJ databases">
        <title>Comparative genomic analysis of Holospora spp., intranuclear symbionts of paramecia.</title>
        <authorList>
            <person name="Garushyants S.K."/>
            <person name="Beliavskaya A."/>
            <person name="Malko D.B."/>
            <person name="Logacheva M.D."/>
            <person name="Rautian M.S."/>
            <person name="Gelfand M.S."/>
        </authorList>
    </citation>
    <scope>NUCLEOTIDE SEQUENCE [LARGE SCALE GENOMIC DNA]</scope>
    <source>
        <strain evidence="15">02AZ16</strain>
    </source>
</reference>
<evidence type="ECO:0000256" key="1">
    <source>
        <dbReference type="ARBA" id="ARBA00007123"/>
    </source>
</evidence>
<dbReference type="OrthoDB" id="9805706at2"/>
<evidence type="ECO:0000256" key="8">
    <source>
        <dbReference type="ARBA" id="ARBA00032524"/>
    </source>
</evidence>
<dbReference type="NCBIfam" id="TIGR02027">
    <property type="entry name" value="rpoA"/>
    <property type="match status" value="1"/>
</dbReference>
<dbReference type="Gene3D" id="2.170.120.12">
    <property type="entry name" value="DNA-directed RNA polymerase, insert domain"/>
    <property type="match status" value="1"/>
</dbReference>
<evidence type="ECO:0000256" key="10">
    <source>
        <dbReference type="ARBA" id="ARBA00048552"/>
    </source>
</evidence>
<comment type="similarity">
    <text evidence="1 11">Belongs to the RNA polymerase alpha chain family.</text>
</comment>
<keyword evidence="15" id="KW-1185">Reference proteome</keyword>
<evidence type="ECO:0000256" key="4">
    <source>
        <dbReference type="ARBA" id="ARBA00022478"/>
    </source>
</evidence>
<dbReference type="GO" id="GO:0000428">
    <property type="term" value="C:DNA-directed RNA polymerase complex"/>
    <property type="evidence" value="ECO:0007669"/>
    <property type="project" value="UniProtKB-KW"/>
</dbReference>
<dbReference type="HAMAP" id="MF_00059">
    <property type="entry name" value="RNApol_bact_RpoA"/>
    <property type="match status" value="1"/>
</dbReference>
<dbReference type="NCBIfam" id="NF003519">
    <property type="entry name" value="PRK05182.2-5"/>
    <property type="match status" value="1"/>
</dbReference>
<dbReference type="EMBL" id="PHHC01000082">
    <property type="protein sequence ID" value="PPE03783.1"/>
    <property type="molecule type" value="Genomic_DNA"/>
</dbReference>
<evidence type="ECO:0000256" key="9">
    <source>
        <dbReference type="ARBA" id="ARBA00033070"/>
    </source>
</evidence>
<evidence type="ECO:0000256" key="11">
    <source>
        <dbReference type="HAMAP-Rule" id="MF_00059"/>
    </source>
</evidence>
<dbReference type="CDD" id="cd06928">
    <property type="entry name" value="RNAP_alpha_NTD"/>
    <property type="match status" value="1"/>
</dbReference>
<evidence type="ECO:0000313" key="15">
    <source>
        <dbReference type="Proteomes" id="UP000239425"/>
    </source>
</evidence>
<comment type="catalytic activity">
    <reaction evidence="10 11">
        <text>RNA(n) + a ribonucleoside 5'-triphosphate = RNA(n+1) + diphosphate</text>
        <dbReference type="Rhea" id="RHEA:21248"/>
        <dbReference type="Rhea" id="RHEA-COMP:14527"/>
        <dbReference type="Rhea" id="RHEA-COMP:17342"/>
        <dbReference type="ChEBI" id="CHEBI:33019"/>
        <dbReference type="ChEBI" id="CHEBI:61557"/>
        <dbReference type="ChEBI" id="CHEBI:140395"/>
        <dbReference type="EC" id="2.7.7.6"/>
    </reaction>
</comment>
<dbReference type="RefSeq" id="WP_104206818.1">
    <property type="nucleotide sequence ID" value="NZ_PHHC01000082.1"/>
</dbReference>
<dbReference type="Gene3D" id="3.30.1360.10">
    <property type="entry name" value="RNA polymerase, RBP11-like subunit"/>
    <property type="match status" value="1"/>
</dbReference>
<feature type="domain" description="DNA-directed RNA polymerase RpoA/D/Rpb3-type" evidence="13">
    <location>
        <begin position="28"/>
        <end position="233"/>
    </location>
</feature>
<feature type="region of interest" description="Alpha C-terminal domain (alpha-CTD)" evidence="11">
    <location>
        <begin position="252"/>
        <end position="349"/>
    </location>
</feature>
<evidence type="ECO:0000256" key="12">
    <source>
        <dbReference type="SAM" id="MobiDB-lite"/>
    </source>
</evidence>
<keyword evidence="7 11" id="KW-0804">Transcription</keyword>
<dbReference type="EC" id="2.7.7.6" evidence="2 11"/>
<dbReference type="Pfam" id="PF01193">
    <property type="entry name" value="RNA_pol_L"/>
    <property type="match status" value="1"/>
</dbReference>
<sequence>MVEAEKKWNELIEPYKKSFQRDEDTRYVNSILVEPLAKGFGVTIGNAMRRVLLSSLSGWAITRIKLRGTDMEFSTIPGMAQDVTDLVLNLKSVDLKGYFEHKKTFSFYAKGPCVVTAGMLAEEDSLEVNNPEYVLCVLDDGGELDLEFTVEKGRGYVSAERFPRKNEPEIFLDAWFSPIRKVSFQVENARVGQNTDYEKLILRVETNGAVSPNAAVSEAAEILKNQFSVFITPPTSEDVSRKIGEAQFTEDIDHKDHFPVDFYKPVSELDLSIRCLNCLKMENVTYVGDLVRLKEQDLMKTPNFGRKSFQDIQRILASMGLTLGMNVPNWPPKKGSKEEEKNDAPQNSP</sequence>
<dbReference type="SUPFAM" id="SSF56553">
    <property type="entry name" value="Insert subdomain of RNA polymerase alpha subunit"/>
    <property type="match status" value="1"/>
</dbReference>
<dbReference type="InterPro" id="IPR011260">
    <property type="entry name" value="RNAP_asu_C"/>
</dbReference>
<dbReference type="Proteomes" id="UP000239425">
    <property type="component" value="Unassembled WGS sequence"/>
</dbReference>
<dbReference type="SMART" id="SM00662">
    <property type="entry name" value="RPOLD"/>
    <property type="match status" value="1"/>
</dbReference>
<evidence type="ECO:0000256" key="7">
    <source>
        <dbReference type="ARBA" id="ARBA00023163"/>
    </source>
</evidence>
<comment type="domain">
    <text evidence="11">The N-terminal domain is essential for RNAP assembly and basal transcription, whereas the C-terminal domain is involved in interaction with transcriptional regulators and with upstream promoter elements.</text>
</comment>
<evidence type="ECO:0000259" key="13">
    <source>
        <dbReference type="SMART" id="SM00662"/>
    </source>
</evidence>
<accession>A0A2S5R918</accession>
<evidence type="ECO:0000256" key="5">
    <source>
        <dbReference type="ARBA" id="ARBA00022679"/>
    </source>
</evidence>
<dbReference type="Pfam" id="PF01000">
    <property type="entry name" value="RNA_pol_A_bac"/>
    <property type="match status" value="1"/>
</dbReference>
<dbReference type="SUPFAM" id="SSF55257">
    <property type="entry name" value="RBP11-like subunits of RNA polymerase"/>
    <property type="match status" value="1"/>
</dbReference>
<dbReference type="InterPro" id="IPR036643">
    <property type="entry name" value="RNApol_insert_sf"/>
</dbReference>
<dbReference type="NCBIfam" id="NF003513">
    <property type="entry name" value="PRK05182.1-2"/>
    <property type="match status" value="1"/>
</dbReference>
<organism evidence="14 15">
    <name type="scientific">Holospora curviuscula</name>
    <dbReference type="NCBI Taxonomy" id="1082868"/>
    <lineage>
        <taxon>Bacteria</taxon>
        <taxon>Pseudomonadati</taxon>
        <taxon>Pseudomonadota</taxon>
        <taxon>Alphaproteobacteria</taxon>
        <taxon>Holosporales</taxon>
        <taxon>Holosporaceae</taxon>
        <taxon>Holospora</taxon>
    </lineage>
</organism>
<keyword evidence="6 11" id="KW-0548">Nucleotidyltransferase</keyword>
<dbReference type="InterPro" id="IPR011773">
    <property type="entry name" value="DNA-dir_RpoA"/>
</dbReference>
<comment type="subunit">
    <text evidence="11">Homodimer. The RNAP catalytic core consists of 2 alpha, 1 beta, 1 beta' and 1 omega subunit. When a sigma factor is associated with the core the holoenzyme is formed, which can initiate transcription.</text>
</comment>
<dbReference type="GO" id="GO:0005737">
    <property type="term" value="C:cytoplasm"/>
    <property type="evidence" value="ECO:0007669"/>
    <property type="project" value="UniProtKB-ARBA"/>
</dbReference>
<dbReference type="InterPro" id="IPR011263">
    <property type="entry name" value="DNA-dir_RNA_pol_RpoA/D/Rpb3"/>
</dbReference>
<evidence type="ECO:0000256" key="2">
    <source>
        <dbReference type="ARBA" id="ARBA00012418"/>
    </source>
</evidence>